<feature type="binding site" evidence="12">
    <location>
        <position position="71"/>
    </location>
    <ligand>
        <name>S-adenosyl-L-methionine</name>
        <dbReference type="ChEBI" id="CHEBI:59789"/>
    </ligand>
</feature>
<dbReference type="EC" id="4.1.99.22" evidence="1 12"/>
<keyword evidence="9 12" id="KW-0501">Molybdenum cofactor biosynthesis</keyword>
<dbReference type="EMBL" id="MOCA01000006">
    <property type="protein sequence ID" value="RON99211.1"/>
    <property type="molecule type" value="Genomic_DNA"/>
</dbReference>
<evidence type="ECO:0000256" key="7">
    <source>
        <dbReference type="ARBA" id="ARBA00023014"/>
    </source>
</evidence>
<evidence type="ECO:0000256" key="8">
    <source>
        <dbReference type="ARBA" id="ARBA00023134"/>
    </source>
</evidence>
<comment type="subunit">
    <text evidence="12">Monomer and homodimer.</text>
</comment>
<comment type="catalytic activity">
    <reaction evidence="11 12">
        <text>GTP + AH2 + S-adenosyl-L-methionine = (8S)-3',8-cyclo-7,8-dihydroguanosine 5'-triphosphate + 5'-deoxyadenosine + L-methionine + A + H(+)</text>
        <dbReference type="Rhea" id="RHEA:49576"/>
        <dbReference type="ChEBI" id="CHEBI:13193"/>
        <dbReference type="ChEBI" id="CHEBI:15378"/>
        <dbReference type="ChEBI" id="CHEBI:17319"/>
        <dbReference type="ChEBI" id="CHEBI:17499"/>
        <dbReference type="ChEBI" id="CHEBI:37565"/>
        <dbReference type="ChEBI" id="CHEBI:57844"/>
        <dbReference type="ChEBI" id="CHEBI:59789"/>
        <dbReference type="ChEBI" id="CHEBI:131766"/>
        <dbReference type="EC" id="4.1.99.22"/>
    </reaction>
</comment>
<dbReference type="SFLD" id="SFLDG01383">
    <property type="entry name" value="cyclic_pyranopterin_phosphate"/>
    <property type="match status" value="1"/>
</dbReference>
<feature type="binding site" evidence="12">
    <location>
        <begin position="263"/>
        <end position="265"/>
    </location>
    <ligand>
        <name>GTP</name>
        <dbReference type="ChEBI" id="CHEBI:37565"/>
    </ligand>
</feature>
<protein>
    <recommendedName>
        <fullName evidence="1 12">GTP 3',8-cyclase</fullName>
        <ecNumber evidence="1 12">4.1.99.22</ecNumber>
    </recommendedName>
    <alternativeName>
        <fullName evidence="12">Molybdenum cofactor biosynthesis protein A</fullName>
    </alternativeName>
</protein>
<keyword evidence="10 12" id="KW-0456">Lyase</keyword>
<dbReference type="InterPro" id="IPR000385">
    <property type="entry name" value="MoaA_NifB_PqqE_Fe-S-bd_CS"/>
</dbReference>
<dbReference type="SUPFAM" id="SSF102114">
    <property type="entry name" value="Radical SAM enzymes"/>
    <property type="match status" value="1"/>
</dbReference>
<gene>
    <name evidence="12" type="primary">moaA</name>
    <name evidence="14" type="ORF">BK674_17365</name>
</gene>
<dbReference type="PROSITE" id="PS51918">
    <property type="entry name" value="RADICAL_SAM"/>
    <property type="match status" value="1"/>
</dbReference>
<comment type="caution">
    <text evidence="14">The sequence shown here is derived from an EMBL/GenBank/DDBJ whole genome shotgun (WGS) entry which is preliminary data.</text>
</comment>
<feature type="binding site" evidence="12">
    <location>
        <position position="25"/>
    </location>
    <ligand>
        <name>[4Fe-4S] cluster</name>
        <dbReference type="ChEBI" id="CHEBI:49883"/>
        <label>1</label>
        <note>4Fe-4S-S-AdoMet</note>
    </ligand>
</feature>
<dbReference type="InterPro" id="IPR050105">
    <property type="entry name" value="MoCo_biosynth_MoaA/MoaC"/>
</dbReference>
<comment type="similarity">
    <text evidence="12">Belongs to the radical SAM superfamily. MoaA family.</text>
</comment>
<evidence type="ECO:0000256" key="9">
    <source>
        <dbReference type="ARBA" id="ARBA00023150"/>
    </source>
</evidence>
<evidence type="ECO:0000256" key="3">
    <source>
        <dbReference type="ARBA" id="ARBA00022691"/>
    </source>
</evidence>
<evidence type="ECO:0000256" key="4">
    <source>
        <dbReference type="ARBA" id="ARBA00022723"/>
    </source>
</evidence>
<evidence type="ECO:0000256" key="2">
    <source>
        <dbReference type="ARBA" id="ARBA00022485"/>
    </source>
</evidence>
<keyword evidence="4 12" id="KW-0479">Metal-binding</keyword>
<dbReference type="GO" id="GO:0005525">
    <property type="term" value="F:GTP binding"/>
    <property type="evidence" value="ECO:0007669"/>
    <property type="project" value="UniProtKB-UniRule"/>
</dbReference>
<dbReference type="InterPro" id="IPR006638">
    <property type="entry name" value="Elp3/MiaA/NifB-like_rSAM"/>
</dbReference>
<evidence type="ECO:0000256" key="12">
    <source>
        <dbReference type="HAMAP-Rule" id="MF_01225"/>
    </source>
</evidence>
<dbReference type="NCBIfam" id="TIGR02666">
    <property type="entry name" value="moaA"/>
    <property type="match status" value="1"/>
</dbReference>
<feature type="binding site" evidence="12">
    <location>
        <position position="275"/>
    </location>
    <ligand>
        <name>[4Fe-4S] cluster</name>
        <dbReference type="ChEBI" id="CHEBI:49883"/>
        <label>2</label>
        <note>4Fe-4S-substrate</note>
    </ligand>
</feature>
<dbReference type="HAMAP" id="MF_01225_B">
    <property type="entry name" value="MoaA_B"/>
    <property type="match status" value="1"/>
</dbReference>
<feature type="binding site" evidence="12">
    <location>
        <position position="31"/>
    </location>
    <ligand>
        <name>S-adenosyl-L-methionine</name>
        <dbReference type="ChEBI" id="CHEBI:59789"/>
    </ligand>
</feature>
<evidence type="ECO:0000256" key="6">
    <source>
        <dbReference type="ARBA" id="ARBA00023004"/>
    </source>
</evidence>
<dbReference type="GO" id="GO:0046872">
    <property type="term" value="F:metal ion binding"/>
    <property type="evidence" value="ECO:0007669"/>
    <property type="project" value="UniProtKB-KW"/>
</dbReference>
<dbReference type="InterPro" id="IPR007197">
    <property type="entry name" value="rSAM"/>
</dbReference>
<dbReference type="GO" id="GO:0061798">
    <property type="term" value="F:GTP 3',8'-cyclase activity"/>
    <property type="evidence" value="ECO:0007669"/>
    <property type="project" value="UniProtKB-UniRule"/>
</dbReference>
<dbReference type="RefSeq" id="WP_123419302.1">
    <property type="nucleotide sequence ID" value="NZ_MOCA01000006.1"/>
</dbReference>
<evidence type="ECO:0000256" key="1">
    <source>
        <dbReference type="ARBA" id="ARBA00012167"/>
    </source>
</evidence>
<feature type="binding site" evidence="12">
    <location>
        <position position="18"/>
    </location>
    <ligand>
        <name>GTP</name>
        <dbReference type="ChEBI" id="CHEBI:37565"/>
    </ligand>
</feature>
<dbReference type="GO" id="GO:0006777">
    <property type="term" value="P:Mo-molybdopterin cofactor biosynthetic process"/>
    <property type="evidence" value="ECO:0007669"/>
    <property type="project" value="UniProtKB-UniRule"/>
</dbReference>
<feature type="binding site" evidence="12">
    <location>
        <position position="32"/>
    </location>
    <ligand>
        <name>[4Fe-4S] cluster</name>
        <dbReference type="ChEBI" id="CHEBI:49883"/>
        <label>1</label>
        <note>4Fe-4S-S-AdoMet</note>
    </ligand>
</feature>
<accession>A0A423NM04</accession>
<feature type="binding site" evidence="12">
    <location>
        <position position="258"/>
    </location>
    <ligand>
        <name>[4Fe-4S] cluster</name>
        <dbReference type="ChEBI" id="CHEBI:49883"/>
        <label>2</label>
        <note>4Fe-4S-substrate</note>
    </ligand>
</feature>
<keyword evidence="8 12" id="KW-0342">GTP-binding</keyword>
<dbReference type="Pfam" id="PF06463">
    <property type="entry name" value="Mob_synth_C"/>
    <property type="match status" value="1"/>
</dbReference>
<dbReference type="GO" id="GO:0061799">
    <property type="term" value="F:cyclic pyranopterin monophosphate synthase activity"/>
    <property type="evidence" value="ECO:0007669"/>
    <property type="project" value="TreeGrafter"/>
</dbReference>
<evidence type="ECO:0000256" key="10">
    <source>
        <dbReference type="ARBA" id="ARBA00023239"/>
    </source>
</evidence>
<organism evidence="14 15">
    <name type="scientific">Pseudomonas moraviensis</name>
    <dbReference type="NCBI Taxonomy" id="321662"/>
    <lineage>
        <taxon>Bacteria</taxon>
        <taxon>Pseudomonadati</taxon>
        <taxon>Pseudomonadota</taxon>
        <taxon>Gammaproteobacteria</taxon>
        <taxon>Pseudomonadales</taxon>
        <taxon>Pseudomonadaceae</taxon>
        <taxon>Pseudomonas</taxon>
    </lineage>
</organism>
<dbReference type="GO" id="GO:1904047">
    <property type="term" value="F:S-adenosyl-L-methionine binding"/>
    <property type="evidence" value="ECO:0007669"/>
    <property type="project" value="UniProtKB-UniRule"/>
</dbReference>
<keyword evidence="7 12" id="KW-0411">Iron-sulfur</keyword>
<dbReference type="InterPro" id="IPR058240">
    <property type="entry name" value="rSAM_sf"/>
</dbReference>
<dbReference type="UniPathway" id="UPA00344"/>
<keyword evidence="5 12" id="KW-0547">Nucleotide-binding</keyword>
<dbReference type="InterPro" id="IPR010505">
    <property type="entry name" value="MoaA_twitch"/>
</dbReference>
<comment type="pathway">
    <text evidence="12">Cofactor biosynthesis; molybdopterin biosynthesis.</text>
</comment>
<dbReference type="GO" id="GO:0051539">
    <property type="term" value="F:4 iron, 4 sulfur cluster binding"/>
    <property type="evidence" value="ECO:0007669"/>
    <property type="project" value="UniProtKB-UniRule"/>
</dbReference>
<dbReference type="SFLD" id="SFLDG01386">
    <property type="entry name" value="main_SPASM_domain-containing"/>
    <property type="match status" value="1"/>
</dbReference>
<dbReference type="InterPro" id="IPR013483">
    <property type="entry name" value="MoaA"/>
</dbReference>
<evidence type="ECO:0000256" key="5">
    <source>
        <dbReference type="ARBA" id="ARBA00022741"/>
    </source>
</evidence>
<dbReference type="PROSITE" id="PS01305">
    <property type="entry name" value="MOAA_NIFB_PQQE"/>
    <property type="match status" value="1"/>
</dbReference>
<name>A0A423NM04_9PSED</name>
<feature type="binding site" evidence="12">
    <location>
        <position position="67"/>
    </location>
    <ligand>
        <name>GTP</name>
        <dbReference type="ChEBI" id="CHEBI:37565"/>
    </ligand>
</feature>
<evidence type="ECO:0000313" key="14">
    <source>
        <dbReference type="EMBL" id="RON99211.1"/>
    </source>
</evidence>
<feature type="binding site" evidence="12">
    <location>
        <position position="29"/>
    </location>
    <ligand>
        <name>[4Fe-4S] cluster</name>
        <dbReference type="ChEBI" id="CHEBI:49883"/>
        <label>1</label>
        <note>4Fe-4S-S-AdoMet</note>
    </ligand>
</feature>
<proteinExistence type="inferred from homology"/>
<dbReference type="CDD" id="cd01335">
    <property type="entry name" value="Radical_SAM"/>
    <property type="match status" value="1"/>
</dbReference>
<feature type="binding site" evidence="12">
    <location>
        <position position="98"/>
    </location>
    <ligand>
        <name>GTP</name>
        <dbReference type="ChEBI" id="CHEBI:37565"/>
    </ligand>
</feature>
<feature type="binding site" evidence="12">
    <location>
        <position position="193"/>
    </location>
    <ligand>
        <name>S-adenosyl-L-methionine</name>
        <dbReference type="ChEBI" id="CHEBI:59789"/>
    </ligand>
</feature>
<dbReference type="Proteomes" id="UP000284207">
    <property type="component" value="Unassembled WGS sequence"/>
</dbReference>
<dbReference type="Pfam" id="PF04055">
    <property type="entry name" value="Radical_SAM"/>
    <property type="match status" value="1"/>
</dbReference>
<dbReference type="PANTHER" id="PTHR22960">
    <property type="entry name" value="MOLYBDOPTERIN COFACTOR SYNTHESIS PROTEIN A"/>
    <property type="match status" value="1"/>
</dbReference>
<feature type="binding site" evidence="12">
    <location>
        <position position="159"/>
    </location>
    <ligand>
        <name>GTP</name>
        <dbReference type="ChEBI" id="CHEBI:37565"/>
    </ligand>
</feature>
<comment type="function">
    <text evidence="12">Catalyzes the cyclization of GTP to (8S)-3',8-cyclo-7,8-dihydroguanosine 5'-triphosphate.</text>
</comment>
<sequence>MTQRELIDGHNRRVDYLRLSVTDRCDFRCVYCMAEDMQFLPRQQILTLEELFQVAQSFVALGTRKIRLTGGEPLIRPGVVQLCEQIAALPGLRELCLTTNGSQLGRLASPLFDAGVKRLNISLDSLDPLRFKELTRTGDLAQVIDGIDAARAAGFTRTKLNCVVMQGRNDHEINDLVSFAIERDLDISFIEEMPLGAIAEHSRAESFYSSAQVRERIAERFTLIDSTESTQGPSRYWRVAEAPNIRLGFISPHSHNFCGTCNRVRLTVEGRLLLCLGNEHSMDLKAVLRAHPGHPERLENAIIEAMKLKPYRHNFEVNDDVQVVRFMNMTGG</sequence>
<keyword evidence="2 12" id="KW-0004">4Fe-4S</keyword>
<evidence type="ECO:0000313" key="15">
    <source>
        <dbReference type="Proteomes" id="UP000284207"/>
    </source>
</evidence>
<dbReference type="PANTHER" id="PTHR22960:SF0">
    <property type="entry name" value="MOLYBDENUM COFACTOR BIOSYNTHESIS PROTEIN 1"/>
    <property type="match status" value="1"/>
</dbReference>
<feature type="binding site" evidence="12">
    <location>
        <position position="261"/>
    </location>
    <ligand>
        <name>[4Fe-4S] cluster</name>
        <dbReference type="ChEBI" id="CHEBI:49883"/>
        <label>2</label>
        <note>4Fe-4S-substrate</note>
    </ligand>
</feature>
<dbReference type="SFLD" id="SFLDG01067">
    <property type="entry name" value="SPASM/twitch_domain_containing"/>
    <property type="match status" value="1"/>
</dbReference>
<evidence type="ECO:0000259" key="13">
    <source>
        <dbReference type="PROSITE" id="PS51918"/>
    </source>
</evidence>
<keyword evidence="3 12" id="KW-0949">S-adenosyl-L-methionine</keyword>
<dbReference type="InterPro" id="IPR040064">
    <property type="entry name" value="MoaA-like"/>
</dbReference>
<evidence type="ECO:0000256" key="11">
    <source>
        <dbReference type="ARBA" id="ARBA00048697"/>
    </source>
</evidence>
<keyword evidence="6 12" id="KW-0408">Iron</keyword>
<feature type="domain" description="Radical SAM core" evidence="13">
    <location>
        <begin position="9"/>
        <end position="220"/>
    </location>
</feature>
<dbReference type="InterPro" id="IPR013785">
    <property type="entry name" value="Aldolase_TIM"/>
</dbReference>
<comment type="cofactor">
    <cofactor evidence="12">
        <name>[4Fe-4S] cluster</name>
        <dbReference type="ChEBI" id="CHEBI:49883"/>
    </cofactor>
    <text evidence="12">Binds 2 [4Fe-4S] clusters. Binds 1 [4Fe-4S] cluster coordinated with 3 cysteines and an exchangeable S-adenosyl-L-methionine and 1 [4Fe-4S] cluster coordinated with 3 cysteines and the GTP-derived substrate.</text>
</comment>
<dbReference type="AlphaFoldDB" id="A0A423NM04"/>
<reference evidence="14 15" key="1">
    <citation type="submission" date="2016-10" db="EMBL/GenBank/DDBJ databases">
        <title>Comparative genome analysis of multiple Pseudomonas spp. focuses on biocontrol and plant growth promoting traits.</title>
        <authorList>
            <person name="Tao X.-Y."/>
            <person name="Taylor C.G."/>
        </authorList>
    </citation>
    <scope>NUCLEOTIDE SEQUENCE [LARGE SCALE GENOMIC DNA]</scope>
    <source>
        <strain evidence="14 15">36B3</strain>
    </source>
</reference>
<dbReference type="Gene3D" id="3.20.20.70">
    <property type="entry name" value="Aldolase class I"/>
    <property type="match status" value="1"/>
</dbReference>
<feature type="binding site" evidence="12">
    <location>
        <position position="122"/>
    </location>
    <ligand>
        <name>S-adenosyl-L-methionine</name>
        <dbReference type="ChEBI" id="CHEBI:59789"/>
    </ligand>
</feature>
<dbReference type="SMART" id="SM00729">
    <property type="entry name" value="Elp3"/>
    <property type="match status" value="1"/>
</dbReference>
<dbReference type="CDD" id="cd21117">
    <property type="entry name" value="Twitch_MoaA"/>
    <property type="match status" value="1"/>
</dbReference>
<dbReference type="SFLD" id="SFLDS00029">
    <property type="entry name" value="Radical_SAM"/>
    <property type="match status" value="1"/>
</dbReference>